<gene>
    <name evidence="5" type="ORF">ACFQO7_08045</name>
</gene>
<dbReference type="Gene3D" id="3.40.50.1700">
    <property type="entry name" value="Glycoside hydrolase family 3 C-terminal domain"/>
    <property type="match status" value="1"/>
</dbReference>
<dbReference type="GO" id="GO:0016787">
    <property type="term" value="F:hydrolase activity"/>
    <property type="evidence" value="ECO:0007669"/>
    <property type="project" value="UniProtKB-KW"/>
</dbReference>
<keyword evidence="3 5" id="KW-0378">Hydrolase</keyword>
<dbReference type="PRINTS" id="PR00133">
    <property type="entry name" value="GLHYDRLASE3"/>
</dbReference>
<keyword evidence="2" id="KW-0732">Signal</keyword>
<reference evidence="6" key="1">
    <citation type="journal article" date="2019" name="Int. J. Syst. Evol. Microbiol.">
        <title>The Global Catalogue of Microorganisms (GCM) 10K type strain sequencing project: providing services to taxonomists for standard genome sequencing and annotation.</title>
        <authorList>
            <consortium name="The Broad Institute Genomics Platform"/>
            <consortium name="The Broad Institute Genome Sequencing Center for Infectious Disease"/>
            <person name="Wu L."/>
            <person name="Ma J."/>
        </authorList>
    </citation>
    <scope>NUCLEOTIDE SEQUENCE [LARGE SCALE GENOMIC DNA]</scope>
    <source>
        <strain evidence="6">CGMCC 1.9106</strain>
    </source>
</reference>
<dbReference type="CDD" id="cd23343">
    <property type="entry name" value="beta-trefoil_FSCN_BglX-like"/>
    <property type="match status" value="1"/>
</dbReference>
<evidence type="ECO:0000259" key="4">
    <source>
        <dbReference type="SMART" id="SM01217"/>
    </source>
</evidence>
<evidence type="ECO:0000256" key="2">
    <source>
        <dbReference type="ARBA" id="ARBA00022729"/>
    </source>
</evidence>
<dbReference type="Proteomes" id="UP001596392">
    <property type="component" value="Unassembled WGS sequence"/>
</dbReference>
<dbReference type="InterPro" id="IPR044993">
    <property type="entry name" value="BXL"/>
</dbReference>
<sequence length="943" mass="101105">MNFRDPSAPLSDRVADLLGRLTLPEKIALLHQHQPPVPRLSVGGFRTGTEALHGLAWLGEATVFPQAVGLGASWDPDLVRRVGAAVGDEVRASHHKDPSGAGLNVWAPVVNPLRDPRWGRNEEGYSEDAWLTGLMGAAYAQGLRGDHPVYLKTAPTLKHFLGYNNENDRCVSSSNLGPRVLHEYELPAYRPAIESGAAVAVMASYNLVNGRPAHVSPHLDDDLRSWTGDEVLVVSDAYAPSNLADPAQQAYFPDHASSHAASLKAGVDSFTDADANSHVTIGRLTEALDRGLITEADVDTAVRRVLTIRMRLGEFDPAEANPFTGLDPDTVNCPAHQALAREAATRSIVLLKQECRLLPFDPEQVRRVAVIGPLGDQLMADWYSGTLPYQVTALDGLAARLGSDQVTFDEGADRVALRLVGGGYLAVADPQEAKPLRRAFADPHGFDVFDWGSHPGPAGHHGTSVLALRSAANGRHLTVRDNLLVADAPGPHGWDVHETFRLVERSDGTLSLHHELSRSYLVVGEDGVAAVGASFEQASRLQLELRHSGAEQAAAVAAEADAVVVVLGNHPLVNGRETEDRENLALPPAQEALLRAVYAANPRTALVLTSSYPYAVSWADVHLPAVLWSSHGGQEFGHALADVLFGDAEPAGRLPQTWYRSHCELPDLYDYDIITSDATYLYYRGTPLYPFGHGLSWGEFEYGAVGLDADAIDADGTVTVTVEVANVGQRPGEEVVQLYTHQQRSRVKQPLRRLRGFRRVRLAPGERTVVSIALAAADLSFWDVTTGRPVVEAARHKVMVGRSATDIRGCATLTVRGERIGPRRPGLLRAIDHDEACGVVLVDAALDRGDAVRATDAGAWLSFGATDLTGCEQVTFAVAGGAGRVALVADDPLDGEVLAEAVGAGAGRYAYEKISCALGTSGRTDLYLVYDAPGIIVSELAFS</sequence>
<accession>A0ABW2GR16</accession>
<protein>
    <submittedName>
        <fullName evidence="5">Glycoside hydrolase family 3 C-terminal domain-containing protein</fullName>
    </submittedName>
</protein>
<dbReference type="InterPro" id="IPR002772">
    <property type="entry name" value="Glyco_hydro_3_C"/>
</dbReference>
<dbReference type="Gene3D" id="2.60.40.10">
    <property type="entry name" value="Immunoglobulins"/>
    <property type="match status" value="1"/>
</dbReference>
<dbReference type="InterPro" id="IPR036881">
    <property type="entry name" value="Glyco_hydro_3_C_sf"/>
</dbReference>
<dbReference type="InterPro" id="IPR026891">
    <property type="entry name" value="Fn3-like"/>
</dbReference>
<dbReference type="CDD" id="cd04084">
    <property type="entry name" value="CBM6_xylanase-like"/>
    <property type="match status" value="1"/>
</dbReference>
<dbReference type="InterPro" id="IPR036962">
    <property type="entry name" value="Glyco_hydro_3_N_sf"/>
</dbReference>
<dbReference type="SUPFAM" id="SSF51445">
    <property type="entry name" value="(Trans)glycosidases"/>
    <property type="match status" value="1"/>
</dbReference>
<dbReference type="InterPro" id="IPR001764">
    <property type="entry name" value="Glyco_hydro_3_N"/>
</dbReference>
<dbReference type="RefSeq" id="WP_376805815.1">
    <property type="nucleotide sequence ID" value="NZ_JBHTAC010000006.1"/>
</dbReference>
<dbReference type="SUPFAM" id="SSF50405">
    <property type="entry name" value="Actin-crosslinking proteins"/>
    <property type="match status" value="1"/>
</dbReference>
<comment type="similarity">
    <text evidence="1">Belongs to the glycosyl hydrolase 3 family.</text>
</comment>
<evidence type="ECO:0000313" key="6">
    <source>
        <dbReference type="Proteomes" id="UP001596392"/>
    </source>
</evidence>
<organism evidence="5 6">
    <name type="scientific">Catellatospora aurea</name>
    <dbReference type="NCBI Taxonomy" id="1337874"/>
    <lineage>
        <taxon>Bacteria</taxon>
        <taxon>Bacillati</taxon>
        <taxon>Actinomycetota</taxon>
        <taxon>Actinomycetes</taxon>
        <taxon>Micromonosporales</taxon>
        <taxon>Micromonosporaceae</taxon>
        <taxon>Catellatospora</taxon>
    </lineage>
</organism>
<dbReference type="InterPro" id="IPR008999">
    <property type="entry name" value="Actin-crosslinking"/>
</dbReference>
<dbReference type="SMART" id="SM01217">
    <property type="entry name" value="Fn3_like"/>
    <property type="match status" value="1"/>
</dbReference>
<comment type="caution">
    <text evidence="5">The sequence shown here is derived from an EMBL/GenBank/DDBJ whole genome shotgun (WGS) entry which is preliminary data.</text>
</comment>
<dbReference type="InterPro" id="IPR013783">
    <property type="entry name" value="Ig-like_fold"/>
</dbReference>
<dbReference type="SUPFAM" id="SSF52279">
    <property type="entry name" value="Beta-D-glucan exohydrolase, C-terminal domain"/>
    <property type="match status" value="1"/>
</dbReference>
<dbReference type="Gene3D" id="2.60.120.380">
    <property type="match status" value="1"/>
</dbReference>
<dbReference type="PANTHER" id="PTHR42721:SF3">
    <property type="entry name" value="BETA-D-XYLOSIDASE 5-RELATED"/>
    <property type="match status" value="1"/>
</dbReference>
<evidence type="ECO:0000256" key="1">
    <source>
        <dbReference type="ARBA" id="ARBA00005336"/>
    </source>
</evidence>
<dbReference type="Pfam" id="PF00933">
    <property type="entry name" value="Glyco_hydro_3"/>
    <property type="match status" value="1"/>
</dbReference>
<dbReference type="PANTHER" id="PTHR42721">
    <property type="entry name" value="SUGAR HYDROLASE-RELATED"/>
    <property type="match status" value="1"/>
</dbReference>
<keyword evidence="6" id="KW-1185">Reference proteome</keyword>
<evidence type="ECO:0000313" key="5">
    <source>
        <dbReference type="EMBL" id="MFC7242431.1"/>
    </source>
</evidence>
<dbReference type="Pfam" id="PF14310">
    <property type="entry name" value="Fn3-like"/>
    <property type="match status" value="1"/>
</dbReference>
<evidence type="ECO:0000256" key="3">
    <source>
        <dbReference type="ARBA" id="ARBA00022801"/>
    </source>
</evidence>
<name>A0ABW2GR16_9ACTN</name>
<dbReference type="EMBL" id="JBHTAC010000006">
    <property type="protein sequence ID" value="MFC7242431.1"/>
    <property type="molecule type" value="Genomic_DNA"/>
</dbReference>
<proteinExistence type="inferred from homology"/>
<dbReference type="InterPro" id="IPR017853">
    <property type="entry name" value="GH"/>
</dbReference>
<dbReference type="Pfam" id="PF01915">
    <property type="entry name" value="Glyco_hydro_3_C"/>
    <property type="match status" value="1"/>
</dbReference>
<dbReference type="Gene3D" id="3.20.20.300">
    <property type="entry name" value="Glycoside hydrolase, family 3, N-terminal domain"/>
    <property type="match status" value="1"/>
</dbReference>
<dbReference type="Gene3D" id="2.60.120.260">
    <property type="entry name" value="Galactose-binding domain-like"/>
    <property type="match status" value="1"/>
</dbReference>
<feature type="domain" description="Fibronectin type III-like" evidence="4">
    <location>
        <begin position="734"/>
        <end position="804"/>
    </location>
</feature>